<sequence length="309" mass="34503">MAETKAPVSLTSGRRNFRRRYVVGILVLLASLITAFVAKNGADAPSVQDYYGSLESRLGYWLLLGNTRHCGLYEKGQISPFPISTAQRAMEEKLYSRLGLEPGSKVLDAGAGSGYVAMYMARKGLNVQAIDITPHHLADARKVVTKNGLEDKVSIDYADYHDLSAFPDGSFDGIYTMETFVHADDPVKVLSNFYRLLKPGGVIVLHEADFSYNSQVLQDILRLSHCQNTLEEGGYEELVANAGFKDYSLEDLTDEVLPMWRLFGVVGYVPYQLFKLLGIHYRFTNVMAGVETWLHWGEGRYISVRAVKP</sequence>
<dbReference type="Proteomes" id="UP000799291">
    <property type="component" value="Unassembled WGS sequence"/>
</dbReference>
<dbReference type="Pfam" id="PF08241">
    <property type="entry name" value="Methyltransf_11"/>
    <property type="match status" value="1"/>
</dbReference>
<feature type="domain" description="Methyltransferase type 11" evidence="4">
    <location>
        <begin position="107"/>
        <end position="205"/>
    </location>
</feature>
<dbReference type="InterPro" id="IPR013216">
    <property type="entry name" value="Methyltransf_11"/>
</dbReference>
<keyword evidence="3" id="KW-0812">Transmembrane</keyword>
<evidence type="ECO:0000256" key="2">
    <source>
        <dbReference type="ARBA" id="ARBA00038188"/>
    </source>
</evidence>
<dbReference type="PANTHER" id="PTHR44068:SF1">
    <property type="entry name" value="HYPOTHETICAL LOC100005854"/>
    <property type="match status" value="1"/>
</dbReference>
<keyword evidence="6" id="KW-1185">Reference proteome</keyword>
<organism evidence="5 6">
    <name type="scientific">Lentithecium fluviatile CBS 122367</name>
    <dbReference type="NCBI Taxonomy" id="1168545"/>
    <lineage>
        <taxon>Eukaryota</taxon>
        <taxon>Fungi</taxon>
        <taxon>Dikarya</taxon>
        <taxon>Ascomycota</taxon>
        <taxon>Pezizomycotina</taxon>
        <taxon>Dothideomycetes</taxon>
        <taxon>Pleosporomycetidae</taxon>
        <taxon>Pleosporales</taxon>
        <taxon>Massarineae</taxon>
        <taxon>Lentitheciaceae</taxon>
        <taxon>Lentithecium</taxon>
    </lineage>
</organism>
<dbReference type="Gene3D" id="3.40.50.150">
    <property type="entry name" value="Vaccinia Virus protein VP39"/>
    <property type="match status" value="1"/>
</dbReference>
<keyword evidence="3" id="KW-1133">Transmembrane helix</keyword>
<keyword evidence="5" id="KW-0489">Methyltransferase</keyword>
<accession>A0A6G1JLE5</accession>
<comment type="similarity">
    <text evidence="2">Belongs to the class I-like SAM-binding methyltransferase superfamily. Erg6/SMT family.</text>
</comment>
<dbReference type="CDD" id="cd02440">
    <property type="entry name" value="AdoMet_MTases"/>
    <property type="match status" value="1"/>
</dbReference>
<evidence type="ECO:0000256" key="3">
    <source>
        <dbReference type="SAM" id="Phobius"/>
    </source>
</evidence>
<gene>
    <name evidence="5" type="ORF">K458DRAFT_412365</name>
</gene>
<dbReference type="InterPro" id="IPR050447">
    <property type="entry name" value="Erg6_SMT_methyltransf"/>
</dbReference>
<proteinExistence type="inferred from homology"/>
<evidence type="ECO:0000313" key="6">
    <source>
        <dbReference type="Proteomes" id="UP000799291"/>
    </source>
</evidence>
<dbReference type="InterPro" id="IPR029063">
    <property type="entry name" value="SAM-dependent_MTases_sf"/>
</dbReference>
<keyword evidence="3" id="KW-0472">Membrane</keyword>
<dbReference type="GO" id="GO:0005783">
    <property type="term" value="C:endoplasmic reticulum"/>
    <property type="evidence" value="ECO:0007669"/>
    <property type="project" value="TreeGrafter"/>
</dbReference>
<evidence type="ECO:0000313" key="5">
    <source>
        <dbReference type="EMBL" id="KAF2691051.1"/>
    </source>
</evidence>
<dbReference type="GO" id="GO:0003838">
    <property type="term" value="F:sterol 24-C-methyltransferase activity"/>
    <property type="evidence" value="ECO:0007669"/>
    <property type="project" value="TreeGrafter"/>
</dbReference>
<reference evidence="5" key="1">
    <citation type="journal article" date="2020" name="Stud. Mycol.">
        <title>101 Dothideomycetes genomes: a test case for predicting lifestyles and emergence of pathogens.</title>
        <authorList>
            <person name="Haridas S."/>
            <person name="Albert R."/>
            <person name="Binder M."/>
            <person name="Bloem J."/>
            <person name="Labutti K."/>
            <person name="Salamov A."/>
            <person name="Andreopoulos B."/>
            <person name="Baker S."/>
            <person name="Barry K."/>
            <person name="Bills G."/>
            <person name="Bluhm B."/>
            <person name="Cannon C."/>
            <person name="Castanera R."/>
            <person name="Culley D."/>
            <person name="Daum C."/>
            <person name="Ezra D."/>
            <person name="Gonzalez J."/>
            <person name="Henrissat B."/>
            <person name="Kuo A."/>
            <person name="Liang C."/>
            <person name="Lipzen A."/>
            <person name="Lutzoni F."/>
            <person name="Magnuson J."/>
            <person name="Mondo S."/>
            <person name="Nolan M."/>
            <person name="Ohm R."/>
            <person name="Pangilinan J."/>
            <person name="Park H.-J."/>
            <person name="Ramirez L."/>
            <person name="Alfaro M."/>
            <person name="Sun H."/>
            <person name="Tritt A."/>
            <person name="Yoshinaga Y."/>
            <person name="Zwiers L.-H."/>
            <person name="Turgeon B."/>
            <person name="Goodwin S."/>
            <person name="Spatafora J."/>
            <person name="Crous P."/>
            <person name="Grigoriev I."/>
        </authorList>
    </citation>
    <scope>NUCLEOTIDE SEQUENCE</scope>
    <source>
        <strain evidence="5">CBS 122367</strain>
    </source>
</reference>
<dbReference type="EMBL" id="MU005570">
    <property type="protein sequence ID" value="KAF2691051.1"/>
    <property type="molecule type" value="Genomic_DNA"/>
</dbReference>
<keyword evidence="1 5" id="KW-0808">Transferase</keyword>
<dbReference type="GO" id="GO:0032259">
    <property type="term" value="P:methylation"/>
    <property type="evidence" value="ECO:0007669"/>
    <property type="project" value="UniProtKB-KW"/>
</dbReference>
<evidence type="ECO:0000259" key="4">
    <source>
        <dbReference type="Pfam" id="PF08241"/>
    </source>
</evidence>
<dbReference type="AlphaFoldDB" id="A0A6G1JLE5"/>
<dbReference type="PANTHER" id="PTHR44068">
    <property type="entry name" value="ZGC:194242"/>
    <property type="match status" value="1"/>
</dbReference>
<dbReference type="OrthoDB" id="540004at2759"/>
<dbReference type="SUPFAM" id="SSF53335">
    <property type="entry name" value="S-adenosyl-L-methionine-dependent methyltransferases"/>
    <property type="match status" value="1"/>
</dbReference>
<name>A0A6G1JLE5_9PLEO</name>
<feature type="transmembrane region" description="Helical" evidence="3">
    <location>
        <begin position="21"/>
        <end position="38"/>
    </location>
</feature>
<protein>
    <submittedName>
        <fullName evidence="5">S-adenosyl-L-methionine-dependent methyltransferase</fullName>
    </submittedName>
</protein>
<dbReference type="GO" id="GO:0006696">
    <property type="term" value="P:ergosterol biosynthetic process"/>
    <property type="evidence" value="ECO:0007669"/>
    <property type="project" value="TreeGrafter"/>
</dbReference>
<evidence type="ECO:0000256" key="1">
    <source>
        <dbReference type="ARBA" id="ARBA00022679"/>
    </source>
</evidence>